<gene>
    <name evidence="1" type="ORF">L0P57_13065</name>
</gene>
<evidence type="ECO:0000313" key="2">
    <source>
        <dbReference type="Proteomes" id="UP001298681"/>
    </source>
</evidence>
<evidence type="ECO:0000313" key="1">
    <source>
        <dbReference type="EMBL" id="MCG4611860.1"/>
    </source>
</evidence>
<keyword evidence="2" id="KW-1185">Reference proteome</keyword>
<sequence length="62" mass="7278">MSKFIPKPYKKEPITIRMSSEKIEQIDRLSAEFNLSRSAFINQCIDYAMEHMSPPNQKDSKE</sequence>
<comment type="caution">
    <text evidence="1">The sequence shown here is derived from an EMBL/GenBank/DDBJ whole genome shotgun (WGS) entry which is preliminary data.</text>
</comment>
<name>A0ABS9MM04_9FIRM</name>
<dbReference type="Proteomes" id="UP001298681">
    <property type="component" value="Unassembled WGS sequence"/>
</dbReference>
<dbReference type="SUPFAM" id="SSF47598">
    <property type="entry name" value="Ribbon-helix-helix"/>
    <property type="match status" value="1"/>
</dbReference>
<accession>A0ABS9MM04</accession>
<organism evidence="1 2">
    <name type="scientific">Anaeromassilibacillus senegalensis</name>
    <dbReference type="NCBI Taxonomy" id="1673717"/>
    <lineage>
        <taxon>Bacteria</taxon>
        <taxon>Bacillati</taxon>
        <taxon>Bacillota</taxon>
        <taxon>Clostridia</taxon>
        <taxon>Eubacteriales</taxon>
        <taxon>Acutalibacteraceae</taxon>
        <taxon>Anaeromassilibacillus</taxon>
    </lineage>
</organism>
<proteinExistence type="predicted"/>
<dbReference type="RefSeq" id="WP_087230688.1">
    <property type="nucleotide sequence ID" value="NZ_JAKNHQ010000025.1"/>
</dbReference>
<dbReference type="InterPro" id="IPR010985">
    <property type="entry name" value="Ribbon_hlx_hlx"/>
</dbReference>
<protein>
    <submittedName>
        <fullName evidence="1">Ribbon-helix-helix domain-containing protein</fullName>
    </submittedName>
</protein>
<dbReference type="EMBL" id="JAKNHQ010000025">
    <property type="protein sequence ID" value="MCG4611860.1"/>
    <property type="molecule type" value="Genomic_DNA"/>
</dbReference>
<reference evidence="1 2" key="1">
    <citation type="submission" date="2022-01" db="EMBL/GenBank/DDBJ databases">
        <title>Collection of gut derived symbiotic bacterial strains cultured from healthy donors.</title>
        <authorList>
            <person name="Lin H."/>
            <person name="Kohout C."/>
            <person name="Waligurski E."/>
            <person name="Pamer E.G."/>
        </authorList>
    </citation>
    <scope>NUCLEOTIDE SEQUENCE [LARGE SCALE GENOMIC DNA]</scope>
    <source>
        <strain evidence="1 2">DFI.7.58</strain>
    </source>
</reference>